<evidence type="ECO:0000256" key="1">
    <source>
        <dbReference type="ARBA" id="ARBA00001946"/>
    </source>
</evidence>
<proteinExistence type="predicted"/>
<organism evidence="5 6">
    <name type="scientific">Candidatus Gottesmanbacteria bacterium RIFCSPHIGHO2_01_FULL_46_14</name>
    <dbReference type="NCBI Taxonomy" id="1798380"/>
    <lineage>
        <taxon>Bacteria</taxon>
        <taxon>Candidatus Gottesmaniibacteriota</taxon>
    </lineage>
</organism>
<dbReference type="GO" id="GO:0044281">
    <property type="term" value="P:small molecule metabolic process"/>
    <property type="evidence" value="ECO:0007669"/>
    <property type="project" value="UniProtKB-ARBA"/>
</dbReference>
<dbReference type="PANTHER" id="PTHR46470">
    <property type="entry name" value="N-ACYLNEURAMINATE-9-PHOSPHATASE"/>
    <property type="match status" value="1"/>
</dbReference>
<dbReference type="GO" id="GO:0046872">
    <property type="term" value="F:metal ion binding"/>
    <property type="evidence" value="ECO:0007669"/>
    <property type="project" value="UniProtKB-KW"/>
</dbReference>
<dbReference type="SFLD" id="SFLDG01129">
    <property type="entry name" value="C1.5:_HAD__Beta-PGM__Phosphata"/>
    <property type="match status" value="1"/>
</dbReference>
<evidence type="ECO:0008006" key="7">
    <source>
        <dbReference type="Google" id="ProtNLM"/>
    </source>
</evidence>
<dbReference type="PRINTS" id="PR00413">
    <property type="entry name" value="HADHALOGNASE"/>
</dbReference>
<dbReference type="InterPro" id="IPR036412">
    <property type="entry name" value="HAD-like_sf"/>
</dbReference>
<keyword evidence="4" id="KW-0460">Magnesium</keyword>
<comment type="caution">
    <text evidence="5">The sequence shown here is derived from an EMBL/GenBank/DDBJ whole genome shotgun (WGS) entry which is preliminary data.</text>
</comment>
<evidence type="ECO:0000256" key="2">
    <source>
        <dbReference type="ARBA" id="ARBA00022723"/>
    </source>
</evidence>
<name>A0A1F5ZQ05_9BACT</name>
<comment type="cofactor">
    <cofactor evidence="1">
        <name>Mg(2+)</name>
        <dbReference type="ChEBI" id="CHEBI:18420"/>
    </cofactor>
</comment>
<sequence length="214" mass="24300">MLSNIKILIWDFDGTLYRPNPALFAAVRQAEYRTIMEHTGWDKEKTEAAFIKLHKIVYPSATEVAAVLCKIPVSQAAIEMERYFDRRDYLTRDQQLIDMFKKLHGFQHFILANGSIARQKETLATLGISETIFEEFVTSEVVGVTKPHPDGFLYILKKTGLPPAQHLMIGDRPRVDLEPAKELGMHTCLVWSEKKDPSADAVLPTVYDIPSVLL</sequence>
<evidence type="ECO:0000256" key="4">
    <source>
        <dbReference type="ARBA" id="ARBA00022842"/>
    </source>
</evidence>
<accession>A0A1F5ZQ05</accession>
<dbReference type="InterPro" id="IPR006439">
    <property type="entry name" value="HAD-SF_hydro_IA"/>
</dbReference>
<dbReference type="PANTHER" id="PTHR46470:SF2">
    <property type="entry name" value="GLYCERALDEHYDE 3-PHOSPHATE PHOSPHATASE"/>
    <property type="match status" value="1"/>
</dbReference>
<dbReference type="NCBIfam" id="TIGR01509">
    <property type="entry name" value="HAD-SF-IA-v3"/>
    <property type="match status" value="1"/>
</dbReference>
<reference evidence="5 6" key="1">
    <citation type="journal article" date="2016" name="Nat. Commun.">
        <title>Thousands of microbial genomes shed light on interconnected biogeochemical processes in an aquifer system.</title>
        <authorList>
            <person name="Anantharaman K."/>
            <person name="Brown C.T."/>
            <person name="Hug L.A."/>
            <person name="Sharon I."/>
            <person name="Castelle C.J."/>
            <person name="Probst A.J."/>
            <person name="Thomas B.C."/>
            <person name="Singh A."/>
            <person name="Wilkins M.J."/>
            <person name="Karaoz U."/>
            <person name="Brodie E.L."/>
            <person name="Williams K.H."/>
            <person name="Hubbard S.S."/>
            <person name="Banfield J.F."/>
        </authorList>
    </citation>
    <scope>NUCLEOTIDE SEQUENCE [LARGE SCALE GENOMIC DNA]</scope>
</reference>
<dbReference type="Pfam" id="PF00702">
    <property type="entry name" value="Hydrolase"/>
    <property type="match status" value="1"/>
</dbReference>
<keyword evidence="2" id="KW-0479">Metal-binding</keyword>
<dbReference type="InterPro" id="IPR023214">
    <property type="entry name" value="HAD_sf"/>
</dbReference>
<dbReference type="InterPro" id="IPR051400">
    <property type="entry name" value="HAD-like_hydrolase"/>
</dbReference>
<dbReference type="Gene3D" id="3.40.50.1000">
    <property type="entry name" value="HAD superfamily/HAD-like"/>
    <property type="match status" value="1"/>
</dbReference>
<dbReference type="SUPFAM" id="SSF56784">
    <property type="entry name" value="HAD-like"/>
    <property type="match status" value="1"/>
</dbReference>
<dbReference type="NCBIfam" id="TIGR01549">
    <property type="entry name" value="HAD-SF-IA-v1"/>
    <property type="match status" value="1"/>
</dbReference>
<evidence type="ECO:0000313" key="6">
    <source>
        <dbReference type="Proteomes" id="UP000177416"/>
    </source>
</evidence>
<protein>
    <recommendedName>
        <fullName evidence="7">HAD family hydrolase</fullName>
    </recommendedName>
</protein>
<dbReference type="Gene3D" id="1.10.150.520">
    <property type="match status" value="1"/>
</dbReference>
<dbReference type="SFLD" id="SFLDS00003">
    <property type="entry name" value="Haloacid_Dehalogenase"/>
    <property type="match status" value="1"/>
</dbReference>
<dbReference type="AlphaFoldDB" id="A0A1F5ZQ05"/>
<gene>
    <name evidence="5" type="ORF">A2875_05555</name>
</gene>
<keyword evidence="3" id="KW-0378">Hydrolase</keyword>
<evidence type="ECO:0000256" key="3">
    <source>
        <dbReference type="ARBA" id="ARBA00022801"/>
    </source>
</evidence>
<dbReference type="Proteomes" id="UP000177416">
    <property type="component" value="Unassembled WGS sequence"/>
</dbReference>
<dbReference type="GO" id="GO:0016791">
    <property type="term" value="F:phosphatase activity"/>
    <property type="evidence" value="ECO:0007669"/>
    <property type="project" value="TreeGrafter"/>
</dbReference>
<dbReference type="EMBL" id="MFJJ01000025">
    <property type="protein sequence ID" value="OGG14187.1"/>
    <property type="molecule type" value="Genomic_DNA"/>
</dbReference>
<evidence type="ECO:0000313" key="5">
    <source>
        <dbReference type="EMBL" id="OGG14187.1"/>
    </source>
</evidence>